<sequence length="453" mass="52854">THHAMARVQYLINQAQLHFVVDIDIKGFFDNVNHTLLIKQLWNLGIHDRRVLACISRMLNAEIDKEGVPSKGVPQGGILSTLLSNIVLNDLDQWVADQWEFFPLAKNYKSRNGERYHKKRTNLKEGYLVRYADDFKILCRDGKTAQKWYHAVVMYLKERLKLDISPEKSQIVNLRKRESEFLGFTIKANAKRNKRVAHTGIKMKKQERLKEQARIHIQRIKESPTIRNALRFNSFVLGIHNYFNRATHVNLEFSRLAYELKAFLYNRLRPVGKYGHPINPSTAYKKFYSTKVKTFEIAGVHLFPIGDVRTVNAMNFSRKLSLYTEEGRKRIYEKLKPNISLEISGLMKAKLPGRTVEYTDNRISRFSMKMGKCEITGWNLTAQEVHCHHYTPTHLGGTDTFQNLRILHKDIHRLIHRKNTEIISSEIQKFGLTASMIKKINQYRMECGLETVE</sequence>
<dbReference type="PANTHER" id="PTHR34047">
    <property type="entry name" value="NUCLEAR INTRON MATURASE 1, MITOCHONDRIAL-RELATED"/>
    <property type="match status" value="1"/>
</dbReference>
<keyword evidence="3" id="KW-1185">Reference proteome</keyword>
<dbReference type="InterPro" id="IPR051083">
    <property type="entry name" value="GrpII_Intron_Splice-Mob/Def"/>
</dbReference>
<name>A0ABR5MEY3_9BACI</name>
<reference evidence="2 3" key="1">
    <citation type="submission" date="2015-07" db="EMBL/GenBank/DDBJ databases">
        <title>High-quality draft genome sequence of Oceanobacillus caeni HM6, a bacillus isolated from a human feces.</title>
        <authorList>
            <person name="Kumar J."/>
            <person name="Verma M.K."/>
            <person name="Pandey R."/>
            <person name="Bhambi M."/>
            <person name="Chauhan N."/>
        </authorList>
    </citation>
    <scope>NUCLEOTIDE SEQUENCE [LARGE SCALE GENOMIC DNA]</scope>
    <source>
        <strain evidence="2 3">HM6</strain>
    </source>
</reference>
<dbReference type="PROSITE" id="PS50878">
    <property type="entry name" value="RT_POL"/>
    <property type="match status" value="1"/>
</dbReference>
<evidence type="ECO:0000313" key="2">
    <source>
        <dbReference type="EMBL" id="KPH67560.1"/>
    </source>
</evidence>
<protein>
    <submittedName>
        <fullName evidence="2">Reverse transcriptase</fullName>
    </submittedName>
</protein>
<dbReference type="CDD" id="cd01651">
    <property type="entry name" value="RT_G2_intron"/>
    <property type="match status" value="1"/>
</dbReference>
<dbReference type="EMBL" id="LGTK01000157">
    <property type="protein sequence ID" value="KPH67560.1"/>
    <property type="molecule type" value="Genomic_DNA"/>
</dbReference>
<dbReference type="InterPro" id="IPR000477">
    <property type="entry name" value="RT_dom"/>
</dbReference>
<dbReference type="Proteomes" id="UP000037854">
    <property type="component" value="Unassembled WGS sequence"/>
</dbReference>
<dbReference type="PANTHER" id="PTHR34047:SF8">
    <property type="entry name" value="PROTEIN YKFC"/>
    <property type="match status" value="1"/>
</dbReference>
<evidence type="ECO:0000259" key="1">
    <source>
        <dbReference type="PROSITE" id="PS50878"/>
    </source>
</evidence>
<dbReference type="RefSeq" id="WP_060669381.1">
    <property type="nucleotide sequence ID" value="NZ_LGTK01000157.1"/>
</dbReference>
<proteinExistence type="predicted"/>
<dbReference type="InterPro" id="IPR003615">
    <property type="entry name" value="HNH_nuc"/>
</dbReference>
<dbReference type="CDD" id="cd00085">
    <property type="entry name" value="HNHc"/>
    <property type="match status" value="1"/>
</dbReference>
<organism evidence="2 3">
    <name type="scientific">Oceanobacillus caeni</name>
    <dbReference type="NCBI Taxonomy" id="405946"/>
    <lineage>
        <taxon>Bacteria</taxon>
        <taxon>Bacillati</taxon>
        <taxon>Bacillota</taxon>
        <taxon>Bacilli</taxon>
        <taxon>Bacillales</taxon>
        <taxon>Bacillaceae</taxon>
        <taxon>Oceanobacillus</taxon>
    </lineage>
</organism>
<dbReference type="GO" id="GO:0003964">
    <property type="term" value="F:RNA-directed DNA polymerase activity"/>
    <property type="evidence" value="ECO:0007669"/>
    <property type="project" value="UniProtKB-KW"/>
</dbReference>
<accession>A0ABR5MEY3</accession>
<feature type="domain" description="Reverse transcriptase" evidence="1">
    <location>
        <begin position="1"/>
        <end position="186"/>
    </location>
</feature>
<keyword evidence="2" id="KW-0695">RNA-directed DNA polymerase</keyword>
<keyword evidence="2" id="KW-0808">Transferase</keyword>
<comment type="caution">
    <text evidence="2">The sequence shown here is derived from an EMBL/GenBank/DDBJ whole genome shotgun (WGS) entry which is preliminary data.</text>
</comment>
<gene>
    <name evidence="2" type="ORF">AFL42_17695</name>
</gene>
<dbReference type="InterPro" id="IPR043502">
    <property type="entry name" value="DNA/RNA_pol_sf"/>
</dbReference>
<dbReference type="Pfam" id="PF00078">
    <property type="entry name" value="RVT_1"/>
    <property type="match status" value="1"/>
</dbReference>
<keyword evidence="2" id="KW-0548">Nucleotidyltransferase</keyword>
<dbReference type="SMART" id="SM00507">
    <property type="entry name" value="HNHc"/>
    <property type="match status" value="1"/>
</dbReference>
<dbReference type="SUPFAM" id="SSF56672">
    <property type="entry name" value="DNA/RNA polymerases"/>
    <property type="match status" value="1"/>
</dbReference>
<feature type="non-terminal residue" evidence="2">
    <location>
        <position position="1"/>
    </location>
</feature>
<dbReference type="Gene3D" id="1.10.30.50">
    <property type="match status" value="1"/>
</dbReference>
<evidence type="ECO:0000313" key="3">
    <source>
        <dbReference type="Proteomes" id="UP000037854"/>
    </source>
</evidence>